<dbReference type="GO" id="GO:0016787">
    <property type="term" value="F:hydrolase activity"/>
    <property type="evidence" value="ECO:0007669"/>
    <property type="project" value="UniProtKB-KW"/>
</dbReference>
<reference evidence="2" key="1">
    <citation type="submission" date="2020-10" db="EMBL/GenBank/DDBJ databases">
        <title>Whole-genome sequence of Luteibacter sp. EIF3.</title>
        <authorList>
            <person name="Friedrich I."/>
            <person name="Hertel R."/>
            <person name="Daniel R."/>
        </authorList>
    </citation>
    <scope>NUCLEOTIDE SEQUENCE</scope>
    <source>
        <strain evidence="2">EIF3</strain>
    </source>
</reference>
<dbReference type="PANTHER" id="PTHR37017:SF11">
    <property type="entry name" value="ESTERASE_LIPASE_THIOESTERASE DOMAIN-CONTAINING PROTEIN"/>
    <property type="match status" value="1"/>
</dbReference>
<feature type="domain" description="AB hydrolase-1" evidence="1">
    <location>
        <begin position="11"/>
        <end position="224"/>
    </location>
</feature>
<evidence type="ECO:0000313" key="2">
    <source>
        <dbReference type="EMBL" id="URL60157.1"/>
    </source>
</evidence>
<dbReference type="EMBL" id="CP063231">
    <property type="protein sequence ID" value="URL60157.1"/>
    <property type="molecule type" value="Genomic_DNA"/>
</dbReference>
<proteinExistence type="predicted"/>
<keyword evidence="2" id="KW-0378">Hydrolase</keyword>
<dbReference type="SUPFAM" id="SSF53474">
    <property type="entry name" value="alpha/beta-Hydrolases"/>
    <property type="match status" value="1"/>
</dbReference>
<keyword evidence="3" id="KW-1185">Reference proteome</keyword>
<dbReference type="Pfam" id="PF12697">
    <property type="entry name" value="Abhydrolase_6"/>
    <property type="match status" value="1"/>
</dbReference>
<evidence type="ECO:0000259" key="1">
    <source>
        <dbReference type="Pfam" id="PF12697"/>
    </source>
</evidence>
<dbReference type="InterPro" id="IPR052897">
    <property type="entry name" value="Sec-Metab_Biosynth_Hydrolase"/>
</dbReference>
<sequence>MSTTSTASPTIVLVHGAWADGSSWSAVIPKLLSKGLKVVAVQNPLTSLADDVAATKRVIDFVEGPVVLVGHSWAGFIVTEAGEDPKVKSLVYVSAFSGETGQTTGELVGKYPAPPALGGIRDDGNGFVYLSEQAFIDDVAQDLPSETARLLSVTQGPLAKGTFADALTKTAWRTRPSWFIVSTSDRAVSPELQRDAAKLMGSTVTEVPSSHMSLISHADEVIEAITQAAAAASRG</sequence>
<dbReference type="Gene3D" id="3.40.50.1820">
    <property type="entry name" value="alpha/beta hydrolase"/>
    <property type="match status" value="1"/>
</dbReference>
<dbReference type="RefSeq" id="WP_250340609.1">
    <property type="nucleotide sequence ID" value="NZ_CP063231.1"/>
</dbReference>
<organism evidence="2 3">
    <name type="scientific">Luteibacter flocculans</name>
    <dbReference type="NCBI Taxonomy" id="2780091"/>
    <lineage>
        <taxon>Bacteria</taxon>
        <taxon>Pseudomonadati</taxon>
        <taxon>Pseudomonadota</taxon>
        <taxon>Gammaproteobacteria</taxon>
        <taxon>Lysobacterales</taxon>
        <taxon>Rhodanobacteraceae</taxon>
        <taxon>Luteibacter</taxon>
    </lineage>
</organism>
<dbReference type="InterPro" id="IPR029058">
    <property type="entry name" value="AB_hydrolase_fold"/>
</dbReference>
<dbReference type="Proteomes" id="UP001056681">
    <property type="component" value="Chromosome"/>
</dbReference>
<gene>
    <name evidence="2" type="ORF">IM816_08805</name>
</gene>
<dbReference type="InterPro" id="IPR000073">
    <property type="entry name" value="AB_hydrolase_1"/>
</dbReference>
<protein>
    <submittedName>
        <fullName evidence="2">Alpha/beta hydrolase</fullName>
    </submittedName>
</protein>
<accession>A0ABY4T8H0</accession>
<name>A0ABY4T8H0_9GAMM</name>
<evidence type="ECO:0000313" key="3">
    <source>
        <dbReference type="Proteomes" id="UP001056681"/>
    </source>
</evidence>
<dbReference type="PANTHER" id="PTHR37017">
    <property type="entry name" value="AB HYDROLASE-1 DOMAIN-CONTAINING PROTEIN-RELATED"/>
    <property type="match status" value="1"/>
</dbReference>